<dbReference type="EMBL" id="JAFCMP010000002">
    <property type="protein sequence ID" value="KAG5192752.1"/>
    <property type="molecule type" value="Genomic_DNA"/>
</dbReference>
<accession>A0A835ZE26</accession>
<dbReference type="AlphaFoldDB" id="A0A835ZE26"/>
<gene>
    <name evidence="1" type="ORF">JKP88DRAFT_242632</name>
</gene>
<keyword evidence="2" id="KW-1185">Reference proteome</keyword>
<protein>
    <submittedName>
        <fullName evidence="1">Uncharacterized protein</fullName>
    </submittedName>
</protein>
<name>A0A835ZE26_9STRA</name>
<evidence type="ECO:0000313" key="1">
    <source>
        <dbReference type="EMBL" id="KAG5192752.1"/>
    </source>
</evidence>
<evidence type="ECO:0000313" key="2">
    <source>
        <dbReference type="Proteomes" id="UP000664859"/>
    </source>
</evidence>
<proteinExistence type="predicted"/>
<comment type="caution">
    <text evidence="1">The sequence shown here is derived from an EMBL/GenBank/DDBJ whole genome shotgun (WGS) entry which is preliminary data.</text>
</comment>
<reference evidence="1" key="1">
    <citation type="submission" date="2021-02" db="EMBL/GenBank/DDBJ databases">
        <title>First Annotated Genome of the Yellow-green Alga Tribonema minus.</title>
        <authorList>
            <person name="Mahan K.M."/>
        </authorList>
    </citation>
    <scope>NUCLEOTIDE SEQUENCE</scope>
    <source>
        <strain evidence="1">UTEX B ZZ1240</strain>
    </source>
</reference>
<dbReference type="Proteomes" id="UP000664859">
    <property type="component" value="Unassembled WGS sequence"/>
</dbReference>
<sequence>MPADGKYPRTVCVRSGDRVSGSHDQFLVSMPKLSDGPWTCDCQGTFLTANGISELQVRGGSLSSCQSTSLNSNWTTAVIYINNVPTMRNSIYFSSTPPLQLEFRHVVVSTGAVTTNMAAHSFIMNFLPYDPTK</sequence>
<organism evidence="1 2">
    <name type="scientific">Tribonema minus</name>
    <dbReference type="NCBI Taxonomy" id="303371"/>
    <lineage>
        <taxon>Eukaryota</taxon>
        <taxon>Sar</taxon>
        <taxon>Stramenopiles</taxon>
        <taxon>Ochrophyta</taxon>
        <taxon>PX clade</taxon>
        <taxon>Xanthophyceae</taxon>
        <taxon>Tribonematales</taxon>
        <taxon>Tribonemataceae</taxon>
        <taxon>Tribonema</taxon>
    </lineage>
</organism>